<protein>
    <submittedName>
        <fullName evidence="1">Uncharacterized protein</fullName>
    </submittedName>
</protein>
<accession>A0A6G0U3F8</accession>
<gene>
    <name evidence="1" type="ORF">AGLY_002273</name>
</gene>
<evidence type="ECO:0000313" key="2">
    <source>
        <dbReference type="Proteomes" id="UP000475862"/>
    </source>
</evidence>
<dbReference type="Proteomes" id="UP000475862">
    <property type="component" value="Unassembled WGS sequence"/>
</dbReference>
<organism evidence="1 2">
    <name type="scientific">Aphis glycines</name>
    <name type="common">Soybean aphid</name>
    <dbReference type="NCBI Taxonomy" id="307491"/>
    <lineage>
        <taxon>Eukaryota</taxon>
        <taxon>Metazoa</taxon>
        <taxon>Ecdysozoa</taxon>
        <taxon>Arthropoda</taxon>
        <taxon>Hexapoda</taxon>
        <taxon>Insecta</taxon>
        <taxon>Pterygota</taxon>
        <taxon>Neoptera</taxon>
        <taxon>Paraneoptera</taxon>
        <taxon>Hemiptera</taxon>
        <taxon>Sternorrhyncha</taxon>
        <taxon>Aphidomorpha</taxon>
        <taxon>Aphidoidea</taxon>
        <taxon>Aphididae</taxon>
        <taxon>Aphidini</taxon>
        <taxon>Aphis</taxon>
        <taxon>Aphis</taxon>
    </lineage>
</organism>
<dbReference type="EMBL" id="VYZN01000008">
    <property type="protein sequence ID" value="KAE9543473.1"/>
    <property type="molecule type" value="Genomic_DNA"/>
</dbReference>
<evidence type="ECO:0000313" key="1">
    <source>
        <dbReference type="EMBL" id="KAE9543473.1"/>
    </source>
</evidence>
<feature type="non-terminal residue" evidence="1">
    <location>
        <position position="1"/>
    </location>
</feature>
<comment type="caution">
    <text evidence="1">The sequence shown here is derived from an EMBL/GenBank/DDBJ whole genome shotgun (WGS) entry which is preliminary data.</text>
</comment>
<name>A0A6G0U3F8_APHGL</name>
<dbReference type="AlphaFoldDB" id="A0A6G0U3F8"/>
<keyword evidence="2" id="KW-1185">Reference proteome</keyword>
<reference evidence="1 2" key="1">
    <citation type="submission" date="2019-08" db="EMBL/GenBank/DDBJ databases">
        <title>The genome of the soybean aphid Biotype 1, its phylome, world population structure and adaptation to the North American continent.</title>
        <authorList>
            <person name="Giordano R."/>
            <person name="Donthu R.K."/>
            <person name="Hernandez A.G."/>
            <person name="Wright C.L."/>
            <person name="Zimin A.V."/>
        </authorList>
    </citation>
    <scope>NUCLEOTIDE SEQUENCE [LARGE SCALE GENOMIC DNA]</scope>
    <source>
        <tissue evidence="1">Whole aphids</tissue>
    </source>
</reference>
<proteinExistence type="predicted"/>
<sequence>EEIGIDNHACLRSNHILRLYKLYKKVTIQSVPMYNCTSNARSARSALSGKFSLQAHTNTHVISSSACVAACVRVCVSKVQSHSRTLAVCPSVSLSVSVSLCLSLSLSLSLSIYIRLLLCNCLSINHNTKRCRTYSLFNARHCRRRLQGPPRRPELSAVIHHTAVYTLIRRGLITPKRNSEMNLDDRVSEM</sequence>